<dbReference type="Proteomes" id="UP000469952">
    <property type="component" value="Unassembled WGS sequence"/>
</dbReference>
<dbReference type="RefSeq" id="WP_048592268.1">
    <property type="nucleotide sequence ID" value="NZ_BCMO01000008.1"/>
</dbReference>
<sequence>MSSKKITFKDLFSFKWYVHQMSGWTRTSYILLIFGYLVITYSSFFAGSPINHMTWWTFVAAILGFTTTLAITNARPLNGVFGLLSALIYIAMALQANNPADAVLQAVYIVLLDIPVLIMPGWAIDVEKRIRFIHETDARGEKHGKSFWYPVLIGSAIVAFIAAYLFETQVLHTPRPVADSAVLATGLVGALLTTFRFSEAFAMWLIQGVAQVLLWGLTAVHGDANWVLFLTYMLYVGNDLIGVFQSSWFHHKVYTQEIIQSHVK</sequence>
<evidence type="ECO:0000256" key="1">
    <source>
        <dbReference type="ARBA" id="ARBA00004141"/>
    </source>
</evidence>
<organism evidence="6 7">
    <name type="scientific">Leuconostoc mesenteroides</name>
    <dbReference type="NCBI Taxonomy" id="1245"/>
    <lineage>
        <taxon>Bacteria</taxon>
        <taxon>Bacillati</taxon>
        <taxon>Bacillota</taxon>
        <taxon>Bacilli</taxon>
        <taxon>Lactobacillales</taxon>
        <taxon>Lactobacillaceae</taxon>
        <taxon>Leuconostoc</taxon>
    </lineage>
</organism>
<feature type="transmembrane region" description="Helical" evidence="5">
    <location>
        <begin position="29"/>
        <end position="47"/>
    </location>
</feature>
<dbReference type="Pfam" id="PF04973">
    <property type="entry name" value="NMN_transporter"/>
    <property type="match status" value="1"/>
</dbReference>
<evidence type="ECO:0000313" key="7">
    <source>
        <dbReference type="Proteomes" id="UP000469952"/>
    </source>
</evidence>
<feature type="transmembrane region" description="Helical" evidence="5">
    <location>
        <begin position="102"/>
        <end position="126"/>
    </location>
</feature>
<evidence type="ECO:0000256" key="5">
    <source>
        <dbReference type="SAM" id="Phobius"/>
    </source>
</evidence>
<keyword evidence="4 5" id="KW-0472">Membrane</keyword>
<evidence type="ECO:0000256" key="3">
    <source>
        <dbReference type="ARBA" id="ARBA00022989"/>
    </source>
</evidence>
<evidence type="ECO:0000256" key="2">
    <source>
        <dbReference type="ARBA" id="ARBA00022692"/>
    </source>
</evidence>
<dbReference type="GO" id="GO:0016020">
    <property type="term" value="C:membrane"/>
    <property type="evidence" value="ECO:0007669"/>
    <property type="project" value="UniProtKB-SubCell"/>
</dbReference>
<feature type="transmembrane region" description="Helical" evidence="5">
    <location>
        <begin position="226"/>
        <end position="244"/>
    </location>
</feature>
<dbReference type="GO" id="GO:0034257">
    <property type="term" value="F:nicotinamide riboside transmembrane transporter activity"/>
    <property type="evidence" value="ECO:0007669"/>
    <property type="project" value="InterPro"/>
</dbReference>
<feature type="transmembrane region" description="Helical" evidence="5">
    <location>
        <begin position="202"/>
        <end position="220"/>
    </location>
</feature>
<protein>
    <submittedName>
        <fullName evidence="6">Nicotinamide mononucleotide transporter</fullName>
    </submittedName>
</protein>
<proteinExistence type="predicted"/>
<feature type="transmembrane region" description="Helical" evidence="5">
    <location>
        <begin position="147"/>
        <end position="166"/>
    </location>
</feature>
<dbReference type="EMBL" id="WIPA01000004">
    <property type="protein sequence ID" value="MQR26469.1"/>
    <property type="molecule type" value="Genomic_DNA"/>
</dbReference>
<evidence type="ECO:0000313" key="6">
    <source>
        <dbReference type="EMBL" id="MQR26469.1"/>
    </source>
</evidence>
<evidence type="ECO:0000256" key="4">
    <source>
        <dbReference type="ARBA" id="ARBA00023136"/>
    </source>
</evidence>
<dbReference type="NCBIfam" id="TIGR01528">
    <property type="entry name" value="NMN_trans_PnuC"/>
    <property type="match status" value="1"/>
</dbReference>
<accession>A0A5M8XCY4</accession>
<dbReference type="InterPro" id="IPR006419">
    <property type="entry name" value="NMN_transpt_PnuC"/>
</dbReference>
<name>A0A5M8XCY4_LEUME</name>
<dbReference type="AlphaFoldDB" id="A0A5M8XCY4"/>
<feature type="transmembrane region" description="Helical" evidence="5">
    <location>
        <begin position="53"/>
        <end position="72"/>
    </location>
</feature>
<comment type="subcellular location">
    <subcellularLocation>
        <location evidence="1">Membrane</location>
        <topology evidence="1">Multi-pass membrane protein</topology>
    </subcellularLocation>
</comment>
<keyword evidence="2 5" id="KW-0812">Transmembrane</keyword>
<feature type="transmembrane region" description="Helical" evidence="5">
    <location>
        <begin position="178"/>
        <end position="195"/>
    </location>
</feature>
<reference evidence="6 7" key="1">
    <citation type="submission" date="2019-10" db="EMBL/GenBank/DDBJ databases">
        <title>WGS of Leuconostoc mesenteroides.</title>
        <authorList>
            <person name="Melo Bolivar J."/>
            <person name="Marino-Ramirez L."/>
            <person name="Villamil Diaz L.M."/>
        </authorList>
    </citation>
    <scope>NUCLEOTIDE SEQUENCE [LARGE SCALE GENOMIC DNA]</scope>
    <source>
        <strain evidence="6 7">M11</strain>
    </source>
</reference>
<feature type="transmembrane region" description="Helical" evidence="5">
    <location>
        <begin position="79"/>
        <end position="96"/>
    </location>
</feature>
<comment type="caution">
    <text evidence="6">The sequence shown here is derived from an EMBL/GenBank/DDBJ whole genome shotgun (WGS) entry which is preliminary data.</text>
</comment>
<gene>
    <name evidence="6" type="ORF">GFV13_04070</name>
</gene>
<keyword evidence="3 5" id="KW-1133">Transmembrane helix</keyword>